<keyword evidence="3" id="KW-1185">Reference proteome</keyword>
<dbReference type="EMBL" id="CAAKNF010000192">
    <property type="protein sequence ID" value="VIO92333.1"/>
    <property type="molecule type" value="Genomic_DNA"/>
</dbReference>
<dbReference type="CTD" id="6095448"/>
<accession>A0A4E9F698</accession>
<reference evidence="4" key="3">
    <citation type="submission" date="2019-12" db="UniProtKB">
        <authorList>
            <consortium name="WormBaseParasite"/>
        </authorList>
    </citation>
    <scope>IDENTIFICATION</scope>
</reference>
<dbReference type="RefSeq" id="XP_001891997.2">
    <property type="nucleotide sequence ID" value="XM_001891962.2"/>
</dbReference>
<reference evidence="3" key="1">
    <citation type="journal article" date="2007" name="Science">
        <title>Draft genome of the filarial nematode parasite Brugia malayi.</title>
        <authorList>
            <person name="Ghedin E."/>
            <person name="Wang S."/>
            <person name="Spiro D."/>
            <person name="Caler E."/>
            <person name="Zhao Q."/>
            <person name="Crabtree J."/>
            <person name="Allen J.E."/>
            <person name="Delcher A.L."/>
            <person name="Guiliano D.B."/>
            <person name="Miranda-Saavedra D."/>
            <person name="Angiuoli S.V."/>
            <person name="Creasy T."/>
            <person name="Amedeo P."/>
            <person name="Haas B."/>
            <person name="El-Sayed N.M."/>
            <person name="Wortman J.R."/>
            <person name="Feldblyum T."/>
            <person name="Tallon L."/>
            <person name="Schatz M."/>
            <person name="Shumway M."/>
            <person name="Koo H."/>
            <person name="Salzberg S.L."/>
            <person name="Schobel S."/>
            <person name="Pertea M."/>
            <person name="Pop M."/>
            <person name="White O."/>
            <person name="Barton G.J."/>
            <person name="Carlow C.K."/>
            <person name="Crawford M.J."/>
            <person name="Daub J."/>
            <person name="Dimmic M.W."/>
            <person name="Estes C.F."/>
            <person name="Foster J.M."/>
            <person name="Ganatra M."/>
            <person name="Gregory W.F."/>
            <person name="Johnson N.M."/>
            <person name="Jin J."/>
            <person name="Komuniecki R."/>
            <person name="Korf I."/>
            <person name="Kumar S."/>
            <person name="Laney S."/>
            <person name="Li B.W."/>
            <person name="Li W."/>
            <person name="Lindblom T.H."/>
            <person name="Lustigman S."/>
            <person name="Ma D."/>
            <person name="Maina C.V."/>
            <person name="Martin D.M."/>
            <person name="McCarter J.P."/>
            <person name="McReynolds L."/>
            <person name="Mitreva M."/>
            <person name="Nutman T.B."/>
            <person name="Parkinson J."/>
            <person name="Peregrin-Alvarez J.M."/>
            <person name="Poole C."/>
            <person name="Ren Q."/>
            <person name="Saunders L."/>
            <person name="Sluder A.E."/>
            <person name="Smith K."/>
            <person name="Stanke M."/>
            <person name="Unnasch T.R."/>
            <person name="Ware J."/>
            <person name="Wei A.D."/>
            <person name="Weil G."/>
            <person name="Williams D.J."/>
            <person name="Zhang Y."/>
            <person name="Williams S.A."/>
            <person name="Fraser-Liggett C."/>
            <person name="Slatko B."/>
            <person name="Blaxter M.L."/>
            <person name="Scott A.L."/>
        </authorList>
    </citation>
    <scope>NUCLEOTIDE SEQUENCE</scope>
    <source>
        <strain evidence="3">FR3</strain>
    </source>
</reference>
<feature type="region of interest" description="Disordered" evidence="1">
    <location>
        <begin position="1"/>
        <end position="38"/>
    </location>
</feature>
<organism evidence="2">
    <name type="scientific">Brugia malayi</name>
    <name type="common">Filarial nematode worm</name>
    <dbReference type="NCBI Taxonomy" id="6279"/>
    <lineage>
        <taxon>Eukaryota</taxon>
        <taxon>Metazoa</taxon>
        <taxon>Ecdysozoa</taxon>
        <taxon>Nematoda</taxon>
        <taxon>Chromadorea</taxon>
        <taxon>Rhabditida</taxon>
        <taxon>Spirurina</taxon>
        <taxon>Spiruromorpha</taxon>
        <taxon>Filarioidea</taxon>
        <taxon>Onchocercidae</taxon>
        <taxon>Brugia</taxon>
    </lineage>
</organism>
<proteinExistence type="predicted"/>
<evidence type="ECO:0000313" key="4">
    <source>
        <dbReference type="WBParaSite" id="Bm17412.1"/>
    </source>
</evidence>
<dbReference type="AlphaFoldDB" id="A0A4E9F698"/>
<dbReference type="GeneID" id="6095448"/>
<dbReference type="Proteomes" id="UP000006672">
    <property type="component" value="Unassembled WGS sequence"/>
</dbReference>
<sequence>MKPSRNIYDSNMDSIDGVDDDDDYGDNDGNNNDDGDDNAHYSIISYQQLLLFNLKAKNFSFSICTVEMKI</sequence>
<evidence type="ECO:0000313" key="2">
    <source>
        <dbReference type="EMBL" id="VIO92333.1"/>
    </source>
</evidence>
<dbReference type="KEGG" id="bmy:BM_BM17412"/>
<evidence type="ECO:0000313" key="3">
    <source>
        <dbReference type="Proteomes" id="UP000006672"/>
    </source>
</evidence>
<gene>
    <name evidence="2 4" type="primary">Bm17412</name>
    <name evidence="2" type="ORF">BM_BM17412</name>
</gene>
<protein>
    <submittedName>
        <fullName evidence="2 4">Uncharacterized protein</fullName>
    </submittedName>
</protein>
<dbReference type="WBParaSite" id="Bm17412.1">
    <property type="protein sequence ID" value="Bm17412.1"/>
    <property type="gene ID" value="WBGene00268555"/>
</dbReference>
<name>A0A4E9F698_BRUMA</name>
<feature type="compositionally biased region" description="Acidic residues" evidence="1">
    <location>
        <begin position="16"/>
        <end position="36"/>
    </location>
</feature>
<evidence type="ECO:0000256" key="1">
    <source>
        <dbReference type="SAM" id="MobiDB-lite"/>
    </source>
</evidence>
<reference evidence="2" key="2">
    <citation type="submission" date="2019-04" db="EMBL/GenBank/DDBJ databases">
        <authorList>
            <person name="Howe K."/>
            <person name="Paulini M."/>
            <person name="Williams G."/>
        </authorList>
    </citation>
    <scope>NUCLEOTIDE SEQUENCE [LARGE SCALE GENOMIC DNA]</scope>
    <source>
        <strain evidence="2">FR3</strain>
    </source>
</reference>
<accession>A0A5S6PD90</accession>